<dbReference type="RefSeq" id="WP_395118971.1">
    <property type="nucleotide sequence ID" value="NZ_CP170721.1"/>
</dbReference>
<organism evidence="1">
    <name type="scientific">Rhodanobacter sp. FW102-FHT14D07</name>
    <dbReference type="NCBI Taxonomy" id="3351462"/>
    <lineage>
        <taxon>Bacteria</taxon>
        <taxon>Pseudomonadati</taxon>
        <taxon>Pseudomonadota</taxon>
        <taxon>Gammaproteobacteria</taxon>
        <taxon>Lysobacterales</taxon>
        <taxon>Rhodanobacteraceae</taxon>
        <taxon>Rhodanobacter</taxon>
    </lineage>
</organism>
<protein>
    <recommendedName>
        <fullName evidence="2">DUF1851 domain-containing protein</fullName>
    </recommendedName>
</protein>
<dbReference type="AlphaFoldDB" id="A0AB74UY28"/>
<evidence type="ECO:0008006" key="2">
    <source>
        <dbReference type="Google" id="ProtNLM"/>
    </source>
</evidence>
<sequence length="140" mass="14985">MERVITSQKGVGRLVFGMSAAQVRALLPARFNSFKRTPDAACPSDHFADLGLFAIYDKAGHLEAIELAPPAVPQLCGINLLGVGFDEAVKYLKSKDPQLEREVDGAISLALGISLYAPHAAKDPKLPSESALVFAPGYYD</sequence>
<accession>A0AB74UY28</accession>
<evidence type="ECO:0000313" key="1">
    <source>
        <dbReference type="EMBL" id="XIA19602.1"/>
    </source>
</evidence>
<gene>
    <name evidence="1" type="ORF">ACFYG5_05495</name>
</gene>
<name>A0AB74UY28_9GAMM</name>
<reference evidence="1" key="1">
    <citation type="submission" date="2024-10" db="EMBL/GenBank/DDBJ databases">
        <authorList>
            <person name="Lesea H.P."/>
            <person name="Kuehl J.V."/>
            <person name="Chandonia J.-M."/>
        </authorList>
    </citation>
    <scope>NUCLEOTIDE SEQUENCE</scope>
    <source>
        <strain evidence="1">FW102-FHT14D07</strain>
    </source>
</reference>
<dbReference type="EMBL" id="CP170721">
    <property type="protein sequence ID" value="XIA19602.1"/>
    <property type="molecule type" value="Genomic_DNA"/>
</dbReference>
<proteinExistence type="predicted"/>